<dbReference type="InterPro" id="IPR012337">
    <property type="entry name" value="RNaseH-like_sf"/>
</dbReference>
<reference evidence="2 3" key="1">
    <citation type="submission" date="2020-11" db="EMBL/GenBank/DDBJ databases">
        <authorList>
            <person name="Wallbank WR R."/>
            <person name="Pardo Diaz C."/>
            <person name="Kozak K."/>
            <person name="Martin S."/>
            <person name="Jiggins C."/>
            <person name="Moest M."/>
            <person name="Warren A I."/>
            <person name="Generalovic N T."/>
            <person name="Byers J.R.P. K."/>
            <person name="Montejo-Kovacevich G."/>
            <person name="Yen C E."/>
        </authorList>
    </citation>
    <scope>NUCLEOTIDE SEQUENCE [LARGE SCALE GENOMIC DNA]</scope>
</reference>
<dbReference type="Proteomes" id="UP000594454">
    <property type="component" value="Chromosome 2"/>
</dbReference>
<dbReference type="EMBL" id="LR899010">
    <property type="protein sequence ID" value="CAD7083407.1"/>
    <property type="molecule type" value="Genomic_DNA"/>
</dbReference>
<dbReference type="OrthoDB" id="10057873at2759"/>
<protein>
    <recommendedName>
        <fullName evidence="4">BED-type domain-containing protein</fullName>
    </recommendedName>
</protein>
<gene>
    <name evidence="2" type="ORF">HERILL_LOCUS6371</name>
</gene>
<dbReference type="OMA" id="SLKWKAQ"/>
<dbReference type="PANTHER" id="PTHR47501">
    <property type="entry name" value="TRANSPOSASE-RELATED"/>
    <property type="match status" value="1"/>
</dbReference>
<dbReference type="AlphaFoldDB" id="A0A7R8UNW3"/>
<evidence type="ECO:0008006" key="4">
    <source>
        <dbReference type="Google" id="ProtNLM"/>
    </source>
</evidence>
<evidence type="ECO:0000313" key="3">
    <source>
        <dbReference type="Proteomes" id="UP000594454"/>
    </source>
</evidence>
<dbReference type="InParanoid" id="A0A7R8UNW3"/>
<name>A0A7R8UNW3_HERIL</name>
<keyword evidence="3" id="KW-1185">Reference proteome</keyword>
<evidence type="ECO:0000313" key="2">
    <source>
        <dbReference type="EMBL" id="CAD7083407.1"/>
    </source>
</evidence>
<accession>A0A7R8UNW3</accession>
<evidence type="ECO:0000256" key="1">
    <source>
        <dbReference type="SAM" id="MobiDB-lite"/>
    </source>
</evidence>
<dbReference type="PANTHER" id="PTHR47501:SF5">
    <property type="entry name" value="HAT C-TERMINAL DIMERISATION DOMAIN-CONTAINING PROTEIN"/>
    <property type="match status" value="1"/>
</dbReference>
<organism evidence="2 3">
    <name type="scientific">Hermetia illucens</name>
    <name type="common">Black soldier fly</name>
    <dbReference type="NCBI Taxonomy" id="343691"/>
    <lineage>
        <taxon>Eukaryota</taxon>
        <taxon>Metazoa</taxon>
        <taxon>Ecdysozoa</taxon>
        <taxon>Arthropoda</taxon>
        <taxon>Hexapoda</taxon>
        <taxon>Insecta</taxon>
        <taxon>Pterygota</taxon>
        <taxon>Neoptera</taxon>
        <taxon>Endopterygota</taxon>
        <taxon>Diptera</taxon>
        <taxon>Brachycera</taxon>
        <taxon>Stratiomyomorpha</taxon>
        <taxon>Stratiomyidae</taxon>
        <taxon>Hermetiinae</taxon>
        <taxon>Hermetia</taxon>
    </lineage>
</organism>
<proteinExistence type="predicted"/>
<feature type="region of interest" description="Disordered" evidence="1">
    <location>
        <begin position="324"/>
        <end position="350"/>
    </location>
</feature>
<dbReference type="SUPFAM" id="SSF53098">
    <property type="entry name" value="Ribonuclease H-like"/>
    <property type="match status" value="1"/>
</dbReference>
<sequence length="705" mass="80514">MEYKNINSTGSALHTEFEQGPYIKIERVESVSWDTPASNVLKDEGNPCETRSGRRSKPLLTIVDGTFFKILPHKSTHKNLVVLCKKCECEVKGSRFSTTNFVLHLKRKHGKEALNEYELYKKSKSQQHVRVRSQENSNFTQRQFEGLFSRFVVNAMVPFRVVEDKYLRELFQTLNTDKYGLKVPSTYAVAKYTERMFESTKKTLKKLLSNVDYVCITADILSGKRRSFFMVTAHWITETFERKSAALACRRFRRPHTYERIAHKLLGIQQDFGLSSIKIAATVMENGSNFFKTFRSFGVDRALIEKHSSNVFVDDDEIDVQFDREESSSDSESFADAPQPNPGTESAASNFQSSPTQFSCFSHTLNLCCSTDLEAVIHQQTEFATTHKSVMGKCNALWTLATSPETSKILGDALGHTLSRPKETSWNSLYDSLRQILKAESRISQVYRFTITDQPLQLTDSDFTYIREYVECSAPLAELLDILHGEEDVYFGIVMPSLSSLKYKLQQLQQKQWIYCQPVIDCYLNSVQNRFAEFFNISTPLAETATIAAFANPHFKKRWLKCLDSFHHARLLQLFTNAVSECVRIKLEGTSSKAAAEGLAPKYRQFFDFGKEEDTNPNSESNSLAQMQICSYFVNQSLSFNVLNDYPAIKEVFFKTNTILPSSAPVERLFSFVSITNAPEANRLSDETFEMRVVLKANNYQFITN</sequence>